<dbReference type="EMBL" id="FXSZ01000004">
    <property type="protein sequence ID" value="SMO58424.1"/>
    <property type="molecule type" value="Genomic_DNA"/>
</dbReference>
<dbReference type="Pfam" id="PF13585">
    <property type="entry name" value="CHU_C"/>
    <property type="match status" value="1"/>
</dbReference>
<reference evidence="3 4" key="1">
    <citation type="submission" date="2017-05" db="EMBL/GenBank/DDBJ databases">
        <authorList>
            <person name="Varghese N."/>
            <person name="Submissions S."/>
        </authorList>
    </citation>
    <scope>NUCLEOTIDE SEQUENCE [LARGE SCALE GENOMIC DNA]</scope>
    <source>
        <strain evidence="3 4">DSM 21342</strain>
    </source>
</reference>
<name>A0A521CG61_9SPHI</name>
<feature type="domain" description="DUF11" evidence="1">
    <location>
        <begin position="515"/>
        <end position="629"/>
    </location>
</feature>
<dbReference type="NCBIfam" id="TIGR04131">
    <property type="entry name" value="Bac_Flav_CTERM"/>
    <property type="match status" value="1"/>
</dbReference>
<dbReference type="InterPro" id="IPR003343">
    <property type="entry name" value="Big_2"/>
</dbReference>
<organism evidence="3 4">
    <name type="scientific">Solitalea koreensis</name>
    <dbReference type="NCBI Taxonomy" id="543615"/>
    <lineage>
        <taxon>Bacteria</taxon>
        <taxon>Pseudomonadati</taxon>
        <taxon>Bacteroidota</taxon>
        <taxon>Sphingobacteriia</taxon>
        <taxon>Sphingobacteriales</taxon>
        <taxon>Sphingobacteriaceae</taxon>
        <taxon>Solitalea</taxon>
    </lineage>
</organism>
<dbReference type="InterPro" id="IPR025667">
    <property type="entry name" value="SprB_repeat"/>
</dbReference>
<dbReference type="Gene3D" id="2.60.40.3440">
    <property type="match status" value="1"/>
</dbReference>
<dbReference type="InterPro" id="IPR008964">
    <property type="entry name" value="Invasin/intimin_cell_adhesion"/>
</dbReference>
<dbReference type="Pfam" id="PF01345">
    <property type="entry name" value="DUF11"/>
    <property type="match status" value="1"/>
</dbReference>
<evidence type="ECO:0000313" key="4">
    <source>
        <dbReference type="Proteomes" id="UP000315971"/>
    </source>
</evidence>
<dbReference type="Pfam" id="PF02368">
    <property type="entry name" value="Big_2"/>
    <property type="match status" value="1"/>
</dbReference>
<dbReference type="OrthoDB" id="9765926at2"/>
<feature type="domain" description="BIG2" evidence="2">
    <location>
        <begin position="349"/>
        <end position="397"/>
    </location>
</feature>
<evidence type="ECO:0000313" key="3">
    <source>
        <dbReference type="EMBL" id="SMO58424.1"/>
    </source>
</evidence>
<dbReference type="Pfam" id="PF17963">
    <property type="entry name" value="Big_9"/>
    <property type="match status" value="1"/>
</dbReference>
<dbReference type="Gene3D" id="2.60.40.1080">
    <property type="match status" value="1"/>
</dbReference>
<accession>A0A521CG61</accession>
<dbReference type="Proteomes" id="UP000315971">
    <property type="component" value="Unassembled WGS sequence"/>
</dbReference>
<dbReference type="AlphaFoldDB" id="A0A521CG61"/>
<keyword evidence="4" id="KW-1185">Reference proteome</keyword>
<dbReference type="Pfam" id="PF13573">
    <property type="entry name" value="SprB"/>
    <property type="match status" value="1"/>
</dbReference>
<dbReference type="RefSeq" id="WP_142602927.1">
    <property type="nucleotide sequence ID" value="NZ_FXSZ01000004.1"/>
</dbReference>
<evidence type="ECO:0000259" key="2">
    <source>
        <dbReference type="Pfam" id="PF02368"/>
    </source>
</evidence>
<dbReference type="SUPFAM" id="SSF49373">
    <property type="entry name" value="Invasin/intimin cell-adhesion fragments"/>
    <property type="match status" value="1"/>
</dbReference>
<gene>
    <name evidence="3" type="ORF">SAMN06265350_10438</name>
</gene>
<sequence length="720" mass="76115">MRNTNNIANTKTIGGSKLILAVLLLLFAGYSSFGQCPIIIKVPPSAKVSLSQSKVCPGQTVNLVVQLTSDDESLVSVPQWVFTYSQDGVNVSAINTAGSLPAGASISRTGKDATVVIPLTITIPGTYTYGISSLSDNWYPANTPINACNYSSTTNLVINSVMSIASCSPTNVSCFGSTDGSISAGEVSNASGPVSYVWKNSSNAVIGNTATVNNLMAGTYTLTVTDGCTTLSCSQTITEPNPIAASISGTTTICMGETAPISFVGPSNGLINYTVNGISQSVRLDNRGMATVITPALTANSTYALSSVSSDPAGAKVCSNAVSGHATITVVSPPVVASIIGPSIVNVGATVTLTNAIPGGVWSSSDPSLATVSASGMVKGVKPGDVDIFYTVTNECGSVTGTKKIAIRVLDINPLGVNTPPSVAAIERTTQENMPVIEDVLSKVSDKENNVNPNSLSIVQAPTNGVAALTFDNKIQYTPNAGFYGQDKLKFVVCDTKGACTEQYITINVLRIQADLSVLKISQGENIQMNQEFEYLIKAINHGSNDATKVLVKDVLPASLEFVSALSTRGSFTYDQLIKTLTWDIGDLKVYGQEVITIKVRSKTGGTVTNTATISGVEYDANLTNNSSTDSRYIYGLSIPTAFTPNGDNVNDYFVIPGIEEVQNSIFIYNRWGDEVYRKNNYQNNWNGSSLPSGTYYYVLKVKDKDNKWDGYSGYIEIIR</sequence>
<dbReference type="InterPro" id="IPR047589">
    <property type="entry name" value="DUF11_rpt"/>
</dbReference>
<dbReference type="NCBIfam" id="TIGR01451">
    <property type="entry name" value="B_ant_repeat"/>
    <property type="match status" value="1"/>
</dbReference>
<proteinExistence type="predicted"/>
<protein>
    <submittedName>
        <fullName evidence="3">Conserved repeat domain-containing protein/gliding motility-associated C-terminal domain-containing protein</fullName>
    </submittedName>
</protein>
<dbReference type="Gene3D" id="2.60.40.1170">
    <property type="entry name" value="Mu homology domain, subdomain B"/>
    <property type="match status" value="1"/>
</dbReference>
<evidence type="ECO:0000259" key="1">
    <source>
        <dbReference type="Pfam" id="PF01345"/>
    </source>
</evidence>
<dbReference type="InterPro" id="IPR001434">
    <property type="entry name" value="OmcB-like_DUF11"/>
</dbReference>
<dbReference type="InterPro" id="IPR026341">
    <property type="entry name" value="T9SS_type_B"/>
</dbReference>